<dbReference type="RefSeq" id="WP_257786598.1">
    <property type="nucleotide sequence ID" value="NZ_BJVK01000098.1"/>
</dbReference>
<sequence length="40" mass="4733">MKRFGLWSKISIIISISQLLLAIFKEIQNYNKSKKTSFEK</sequence>
<keyword evidence="1" id="KW-0472">Membrane</keyword>
<dbReference type="Proteomes" id="UP000321893">
    <property type="component" value="Unassembled WGS sequence"/>
</dbReference>
<keyword evidence="1" id="KW-1133">Transmembrane helix</keyword>
<dbReference type="AlphaFoldDB" id="A0A511DXG0"/>
<proteinExistence type="predicted"/>
<gene>
    <name evidence="2" type="ORF">LKE01_23500</name>
</gene>
<feature type="transmembrane region" description="Helical" evidence="1">
    <location>
        <begin position="6"/>
        <end position="24"/>
    </location>
</feature>
<comment type="caution">
    <text evidence="2">The sequence shown here is derived from an EMBL/GenBank/DDBJ whole genome shotgun (WGS) entry which is preliminary data.</text>
</comment>
<keyword evidence="3" id="KW-1185">Reference proteome</keyword>
<dbReference type="EMBL" id="BJVK01000098">
    <property type="protein sequence ID" value="GEL29530.1"/>
    <property type="molecule type" value="Genomic_DNA"/>
</dbReference>
<accession>A0A511DXG0</accession>
<name>A0A511DXG0_LENKE</name>
<protein>
    <submittedName>
        <fullName evidence="2">Uncharacterized protein</fullName>
    </submittedName>
</protein>
<keyword evidence="1" id="KW-0812">Transmembrane</keyword>
<evidence type="ECO:0000313" key="2">
    <source>
        <dbReference type="EMBL" id="GEL29530.1"/>
    </source>
</evidence>
<evidence type="ECO:0000313" key="3">
    <source>
        <dbReference type="Proteomes" id="UP000321893"/>
    </source>
</evidence>
<organism evidence="2 3">
    <name type="scientific">Lentilactobacillus kefiri</name>
    <name type="common">Lactobacillus kefiri</name>
    <dbReference type="NCBI Taxonomy" id="33962"/>
    <lineage>
        <taxon>Bacteria</taxon>
        <taxon>Bacillati</taxon>
        <taxon>Bacillota</taxon>
        <taxon>Bacilli</taxon>
        <taxon>Lactobacillales</taxon>
        <taxon>Lactobacillaceae</taxon>
        <taxon>Lentilactobacillus</taxon>
    </lineage>
</organism>
<evidence type="ECO:0000256" key="1">
    <source>
        <dbReference type="SAM" id="Phobius"/>
    </source>
</evidence>
<reference evidence="2" key="1">
    <citation type="submission" date="2019-07" db="EMBL/GenBank/DDBJ databases">
        <title>Whole genome shotgun sequence of Lactobacillus kefiri NBRC 15888.</title>
        <authorList>
            <person name="Hosoyama A."/>
            <person name="Uohara A."/>
            <person name="Ohji S."/>
            <person name="Ichikawa N."/>
        </authorList>
    </citation>
    <scope>NUCLEOTIDE SEQUENCE [LARGE SCALE GENOMIC DNA]</scope>
    <source>
        <strain evidence="2">NBRC 15888</strain>
    </source>
</reference>